<gene>
    <name evidence="1" type="ORF">BJG93_16640</name>
</gene>
<proteinExistence type="predicted"/>
<dbReference type="EMBL" id="CP017562">
    <property type="protein sequence ID" value="APA87174.1"/>
    <property type="molecule type" value="Genomic_DNA"/>
</dbReference>
<name>A0A1I9YLJ1_9BURK</name>
<accession>A0A1I9YLJ1</accession>
<protein>
    <submittedName>
        <fullName evidence="1">IS6 family transposase</fullName>
    </submittedName>
</protein>
<sequence>MLGFKSFRCARILLGGIEVMHMIKKGQLMCRHSTARSAAKQFYELAA</sequence>
<dbReference type="AlphaFoldDB" id="A0A1I9YLJ1"/>
<organism evidence="1">
    <name type="scientific">Paraburkholderia sprentiae WSM5005</name>
    <dbReference type="NCBI Taxonomy" id="754502"/>
    <lineage>
        <taxon>Bacteria</taxon>
        <taxon>Pseudomonadati</taxon>
        <taxon>Pseudomonadota</taxon>
        <taxon>Betaproteobacteria</taxon>
        <taxon>Burkholderiales</taxon>
        <taxon>Burkholderiaceae</taxon>
        <taxon>Paraburkholderia</taxon>
    </lineage>
</organism>
<reference evidence="1" key="1">
    <citation type="submission" date="2016-09" db="EMBL/GenBank/DDBJ databases">
        <title>The Complete Genome of Burkholderia sprentiae wsm5005.</title>
        <authorList>
            <person name="De Meyer S."/>
            <person name="Wang P."/>
            <person name="Terpolilli J."/>
        </authorList>
    </citation>
    <scope>NUCLEOTIDE SEQUENCE [LARGE SCALE GENOMIC DNA]</scope>
    <source>
        <strain evidence="1">WSM5005</strain>
    </source>
</reference>
<evidence type="ECO:0000313" key="1">
    <source>
        <dbReference type="EMBL" id="APA87174.1"/>
    </source>
</evidence>